<dbReference type="Proteomes" id="UP000308730">
    <property type="component" value="Unassembled WGS sequence"/>
</dbReference>
<evidence type="ECO:0000256" key="12">
    <source>
        <dbReference type="RuleBase" id="RU366032"/>
    </source>
</evidence>
<evidence type="ECO:0000256" key="8">
    <source>
        <dbReference type="ARBA" id="ARBA00048201"/>
    </source>
</evidence>
<keyword evidence="6 10" id="KW-0067">ATP-binding</keyword>
<dbReference type="GO" id="GO:0004707">
    <property type="term" value="F:MAP kinase activity"/>
    <property type="evidence" value="ECO:0007669"/>
    <property type="project" value="UniProtKB-EC"/>
</dbReference>
<dbReference type="SMART" id="SM00387">
    <property type="entry name" value="HATPase_c"/>
    <property type="match status" value="1"/>
</dbReference>
<comment type="catalytic activity">
    <reaction evidence="8">
        <text>L-seryl-[pyruvate dehydrogenase E1 alpha subunit] + ATP = O-phospho-L-seryl-[pyruvate dehydrogenase E1 alpha subunit] + ADP + H(+)</text>
        <dbReference type="Rhea" id="RHEA:23052"/>
        <dbReference type="Rhea" id="RHEA-COMP:13689"/>
        <dbReference type="Rhea" id="RHEA-COMP:13690"/>
        <dbReference type="ChEBI" id="CHEBI:15378"/>
        <dbReference type="ChEBI" id="CHEBI:29999"/>
        <dbReference type="ChEBI" id="CHEBI:30616"/>
        <dbReference type="ChEBI" id="CHEBI:83421"/>
        <dbReference type="ChEBI" id="CHEBI:456216"/>
        <dbReference type="EC" id="2.7.11.2"/>
    </reaction>
</comment>
<accession>A0A4S4MM33</accession>
<dbReference type="CDD" id="cd07849">
    <property type="entry name" value="STKc_ERK1_2_like"/>
    <property type="match status" value="1"/>
</dbReference>
<comment type="catalytic activity">
    <reaction evidence="11">
        <text>L-threonyl-[protein] + ATP = O-phospho-L-threonyl-[protein] + ADP + H(+)</text>
        <dbReference type="Rhea" id="RHEA:46608"/>
        <dbReference type="Rhea" id="RHEA-COMP:11060"/>
        <dbReference type="Rhea" id="RHEA-COMP:11605"/>
        <dbReference type="ChEBI" id="CHEBI:15378"/>
        <dbReference type="ChEBI" id="CHEBI:30013"/>
        <dbReference type="ChEBI" id="CHEBI:30616"/>
        <dbReference type="ChEBI" id="CHEBI:61977"/>
        <dbReference type="ChEBI" id="CHEBI:456216"/>
        <dbReference type="EC" id="2.7.11.24"/>
    </reaction>
</comment>
<dbReference type="FunFam" id="3.30.200.20:FF:000073">
    <property type="entry name" value="Mitogen-activated protein kinase"/>
    <property type="match status" value="1"/>
</dbReference>
<comment type="similarity">
    <text evidence="1 12">Belongs to the PDK/BCKDK protein kinase family.</text>
</comment>
<evidence type="ECO:0000256" key="6">
    <source>
        <dbReference type="ARBA" id="ARBA00022840"/>
    </source>
</evidence>
<dbReference type="SUPFAM" id="SSF55874">
    <property type="entry name" value="ATPase domain of HSP90 chaperone/DNA topoisomerase II/histidine kinase"/>
    <property type="match status" value="1"/>
</dbReference>
<evidence type="ECO:0000256" key="10">
    <source>
        <dbReference type="PROSITE-ProRule" id="PRU10141"/>
    </source>
</evidence>
<dbReference type="Pfam" id="PF10436">
    <property type="entry name" value="BCDHK_Adom3"/>
    <property type="match status" value="1"/>
</dbReference>
<dbReference type="AlphaFoldDB" id="A0A4S4MM33"/>
<evidence type="ECO:0000256" key="2">
    <source>
        <dbReference type="ARBA" id="ARBA00022527"/>
    </source>
</evidence>
<gene>
    <name evidence="15" type="ORF">EUX98_g7226</name>
</gene>
<dbReference type="InterPro" id="IPR000719">
    <property type="entry name" value="Prot_kinase_dom"/>
</dbReference>
<dbReference type="GO" id="GO:0005759">
    <property type="term" value="C:mitochondrial matrix"/>
    <property type="evidence" value="ECO:0007669"/>
    <property type="project" value="UniProtKB-SubCell"/>
</dbReference>
<dbReference type="EC" id="2.7.11.24" evidence="11"/>
<dbReference type="PANTHER" id="PTHR11947">
    <property type="entry name" value="PYRUVATE DEHYDROGENASE KINASE"/>
    <property type="match status" value="1"/>
</dbReference>
<dbReference type="SUPFAM" id="SSF56112">
    <property type="entry name" value="Protein kinase-like (PK-like)"/>
    <property type="match status" value="1"/>
</dbReference>
<dbReference type="InterPro" id="IPR003594">
    <property type="entry name" value="HATPase_dom"/>
</dbReference>
<evidence type="ECO:0000256" key="11">
    <source>
        <dbReference type="RuleBase" id="RU361165"/>
    </source>
</evidence>
<dbReference type="InterPro" id="IPR017441">
    <property type="entry name" value="Protein_kinase_ATP_BS"/>
</dbReference>
<comment type="caution">
    <text evidence="15">The sequence shown here is derived from an EMBL/GenBank/DDBJ whole genome shotgun (WGS) entry which is preliminary data.</text>
</comment>
<dbReference type="PROSITE" id="PS50011">
    <property type="entry name" value="PROTEIN_KINASE_DOM"/>
    <property type="match status" value="1"/>
</dbReference>
<dbReference type="InterPro" id="IPR008271">
    <property type="entry name" value="Ser/Thr_kinase_AS"/>
</dbReference>
<sequence length="819" mass="93315">MDERLAGFTVGTNYQVLDVIGEGAYGVVCSAMHIPSQRKVAIKRITPFDHSMFCLRTLREIKLLRHFRHENIIAILDILRPPSLDEFKEVYLVQELMETDMHRVIRTQILSDDHCQYFIYQTLRALKALHSADVLHRDLKPSNLLLNANCDLKLCDFGLARSARPPPDVANDSSTFMTEYVATRWYRAPEVMLTFKEYTRAIDIWSVGCVLAEMLSGKPLFPGRDYHHQLSIILDVLGTPSLDDFYAITSQRSREYIRALPFRKKKSFLQLFPEANPLAVDLMEKCLTFSPKRRIDVNEALQHAYLASYHDPLDEPVAETLDPSFFDFDYGTALGKEVLKEMIYEEVMRTLVDDQRPLGSDPLLVVRLVLLVVLNHLVVVARHGVSYIRTSLAQDPPFRLLSSDRSFSATDGSLWSESKSGNSAESEPVPARVKELDELPHNLSDMPSIAKVKNWYAQSFDELIHFPPMLSLPSHIRDALLVQPPDHHQLPESTPNPSLMFMNDDFASMAFMPPTSKSAPGSSNNGNGQKMRIPMERRRYYANTSGVVWPPEVRDYNRRFTKTLEAIKRRHDPTVTTVAQGVLEWKRSCNARNIDLDVQHWLDRFYLSRIGIRFLIGQHIALNTLQPHPDFVGIICTRSNVHEIVHEAIENARFVCEEHYAMFKGPPVQLICPKDLHFPYVPGHLSHIVFELLKNSLRAVVERYGPENEDAFPPIKVIVVEGKEDITIKITDEGGGIPRSAVPLIWTYMYTTMDGQNIDQNFQASDFKAPMAGFGYGLPLSRLYARYFGGDLRLISMDGFGTDVYIHLNKLSSSREPLQ</sequence>
<keyword evidence="7 12" id="KW-0496">Mitochondrion</keyword>
<evidence type="ECO:0000259" key="13">
    <source>
        <dbReference type="PROSITE" id="PS50011"/>
    </source>
</evidence>
<evidence type="ECO:0000256" key="4">
    <source>
        <dbReference type="ARBA" id="ARBA00022741"/>
    </source>
</evidence>
<dbReference type="Pfam" id="PF00069">
    <property type="entry name" value="Pkinase"/>
    <property type="match status" value="1"/>
</dbReference>
<feature type="binding site" evidence="10">
    <location>
        <position position="43"/>
    </location>
    <ligand>
        <name>ATP</name>
        <dbReference type="ChEBI" id="CHEBI:30616"/>
    </ligand>
</feature>
<evidence type="ECO:0000256" key="5">
    <source>
        <dbReference type="ARBA" id="ARBA00022777"/>
    </source>
</evidence>
<comment type="function">
    <text evidence="9">Responds to activation by environmental stress by phosphorylating downstream targets.</text>
</comment>
<dbReference type="CDD" id="cd16929">
    <property type="entry name" value="HATPase_PDK-like"/>
    <property type="match status" value="1"/>
</dbReference>
<dbReference type="PROSITE" id="PS00108">
    <property type="entry name" value="PROTEIN_KINASE_ST"/>
    <property type="match status" value="1"/>
</dbReference>
<evidence type="ECO:0000256" key="3">
    <source>
        <dbReference type="ARBA" id="ARBA00022679"/>
    </source>
</evidence>
<comment type="activity regulation">
    <text evidence="11">Activated by threonine and tyrosine phosphorylation.</text>
</comment>
<dbReference type="InterPro" id="IPR018955">
    <property type="entry name" value="BCDHK/PDK_N"/>
</dbReference>
<evidence type="ECO:0000313" key="16">
    <source>
        <dbReference type="Proteomes" id="UP000308730"/>
    </source>
</evidence>
<dbReference type="InterPro" id="IPR036784">
    <property type="entry name" value="AK/P_DHK_N_sf"/>
</dbReference>
<dbReference type="FunFam" id="1.10.510.10:FF:000040">
    <property type="entry name" value="Mitogen-activated protein kinase"/>
    <property type="match status" value="1"/>
</dbReference>
<dbReference type="GO" id="GO:0004740">
    <property type="term" value="F:pyruvate dehydrogenase (acetyl-transferring) kinase activity"/>
    <property type="evidence" value="ECO:0007669"/>
    <property type="project" value="UniProtKB-EC"/>
</dbReference>
<dbReference type="PROSITE" id="PS50109">
    <property type="entry name" value="HIS_KIN"/>
    <property type="match status" value="1"/>
</dbReference>
<dbReference type="Gene3D" id="3.30.565.10">
    <property type="entry name" value="Histidine kinase-like ATPase, C-terminal domain"/>
    <property type="match status" value="1"/>
</dbReference>
<comment type="cofactor">
    <cofactor evidence="11">
        <name>Mg(2+)</name>
        <dbReference type="ChEBI" id="CHEBI:18420"/>
    </cofactor>
</comment>
<dbReference type="GO" id="GO:0010906">
    <property type="term" value="P:regulation of glucose metabolic process"/>
    <property type="evidence" value="ECO:0007669"/>
    <property type="project" value="TreeGrafter"/>
</dbReference>
<dbReference type="EC" id="2.7.11.-" evidence="12"/>
<keyword evidence="5 11" id="KW-0418">Kinase</keyword>
<keyword evidence="4 10" id="KW-0547">Nucleotide-binding</keyword>
<keyword evidence="2 11" id="KW-0723">Serine/threonine-protein kinase</keyword>
<proteinExistence type="inferred from homology"/>
<dbReference type="Gene3D" id="1.20.140.20">
    <property type="entry name" value="Alpha-ketoacid/pyruvate dehydrogenase kinase, N-terminal domain"/>
    <property type="match status" value="2"/>
</dbReference>
<dbReference type="InterPro" id="IPR005467">
    <property type="entry name" value="His_kinase_dom"/>
</dbReference>
<dbReference type="Gene3D" id="3.30.200.20">
    <property type="entry name" value="Phosphorylase Kinase, domain 1"/>
    <property type="match status" value="1"/>
</dbReference>
<dbReference type="GO" id="GO:0005524">
    <property type="term" value="F:ATP binding"/>
    <property type="evidence" value="ECO:0007669"/>
    <property type="project" value="UniProtKB-UniRule"/>
</dbReference>
<dbReference type="SUPFAM" id="SSF69012">
    <property type="entry name" value="alpha-ketoacid dehydrogenase kinase, N-terminal domain"/>
    <property type="match status" value="1"/>
</dbReference>
<dbReference type="SMART" id="SM00220">
    <property type="entry name" value="S_TKc"/>
    <property type="match status" value="1"/>
</dbReference>
<organism evidence="15 16">
    <name type="scientific">Antrodiella citrinella</name>
    <dbReference type="NCBI Taxonomy" id="2447956"/>
    <lineage>
        <taxon>Eukaryota</taxon>
        <taxon>Fungi</taxon>
        <taxon>Dikarya</taxon>
        <taxon>Basidiomycota</taxon>
        <taxon>Agaricomycotina</taxon>
        <taxon>Agaricomycetes</taxon>
        <taxon>Polyporales</taxon>
        <taxon>Steccherinaceae</taxon>
        <taxon>Antrodiella</taxon>
    </lineage>
</organism>
<dbReference type="OrthoDB" id="241648at2759"/>
<feature type="domain" description="Protein kinase" evidence="13">
    <location>
        <begin position="14"/>
        <end position="306"/>
    </location>
</feature>
<comment type="similarity">
    <text evidence="11">Belongs to the protein kinase superfamily. Ser/Thr protein kinase family. MAP kinase subfamily.</text>
</comment>
<evidence type="ECO:0000256" key="7">
    <source>
        <dbReference type="ARBA" id="ARBA00023128"/>
    </source>
</evidence>
<dbReference type="EMBL" id="SGPM01000293">
    <property type="protein sequence ID" value="THH26954.1"/>
    <property type="molecule type" value="Genomic_DNA"/>
</dbReference>
<reference evidence="15 16" key="1">
    <citation type="submission" date="2019-02" db="EMBL/GenBank/DDBJ databases">
        <title>Genome sequencing of the rare red list fungi Antrodiella citrinella (Flaviporus citrinellus).</title>
        <authorList>
            <person name="Buettner E."/>
            <person name="Kellner H."/>
        </authorList>
    </citation>
    <scope>NUCLEOTIDE SEQUENCE [LARGE SCALE GENOMIC DNA]</scope>
    <source>
        <strain evidence="15 16">DSM 108506</strain>
    </source>
</reference>
<keyword evidence="3 11" id="KW-0808">Transferase</keyword>
<dbReference type="InterPro" id="IPR011009">
    <property type="entry name" value="Kinase-like_dom_sf"/>
</dbReference>
<dbReference type="PANTHER" id="PTHR11947:SF3">
    <property type="entry name" value="[PYRUVATE DEHYDROGENASE (ACETYL-TRANSFERRING)] KINASE, MITOCHONDRIAL"/>
    <property type="match status" value="1"/>
</dbReference>
<protein>
    <recommendedName>
        <fullName evidence="11 12">Multifunctional fusion protein</fullName>
    </recommendedName>
    <domain>
        <recommendedName>
            <fullName evidence="11">Mitogen-activated protein kinase</fullName>
            <ecNumber evidence="11">2.7.11.24</ecNumber>
        </recommendedName>
    </domain>
    <domain>
        <recommendedName>
            <fullName evidence="12">Protein-serine/threonine kinase</fullName>
            <ecNumber evidence="12">2.7.11.-</ecNumber>
        </recommendedName>
    </domain>
</protein>
<dbReference type="InterPro" id="IPR003527">
    <property type="entry name" value="MAP_kinase_CS"/>
</dbReference>
<evidence type="ECO:0000256" key="9">
    <source>
        <dbReference type="ARBA" id="ARBA00055111"/>
    </source>
</evidence>
<dbReference type="InterPro" id="IPR036890">
    <property type="entry name" value="HATPase_C_sf"/>
</dbReference>
<dbReference type="InterPro" id="IPR039028">
    <property type="entry name" value="BCKD/PDK"/>
</dbReference>
<dbReference type="Gene3D" id="1.10.510.10">
    <property type="entry name" value="Transferase(Phosphotransferase) domain 1"/>
    <property type="match status" value="1"/>
</dbReference>
<feature type="domain" description="Histidine kinase" evidence="14">
    <location>
        <begin position="685"/>
        <end position="812"/>
    </location>
</feature>
<dbReference type="PROSITE" id="PS00107">
    <property type="entry name" value="PROTEIN_KINASE_ATP"/>
    <property type="match status" value="1"/>
</dbReference>
<keyword evidence="16" id="KW-1185">Reference proteome</keyword>
<dbReference type="PROSITE" id="PS01351">
    <property type="entry name" value="MAPK"/>
    <property type="match status" value="1"/>
</dbReference>
<keyword evidence="11" id="KW-0460">Magnesium</keyword>
<dbReference type="Pfam" id="PF02518">
    <property type="entry name" value="HATPase_c"/>
    <property type="match status" value="1"/>
</dbReference>
<evidence type="ECO:0000256" key="1">
    <source>
        <dbReference type="ARBA" id="ARBA00006155"/>
    </source>
</evidence>
<comment type="subcellular location">
    <subcellularLocation>
        <location evidence="12">Mitochondrion matrix</location>
    </subcellularLocation>
</comment>
<evidence type="ECO:0000259" key="14">
    <source>
        <dbReference type="PROSITE" id="PS50109"/>
    </source>
</evidence>
<name>A0A4S4MM33_9APHY</name>
<evidence type="ECO:0000313" key="15">
    <source>
        <dbReference type="EMBL" id="THH26954.1"/>
    </source>
</evidence>